<dbReference type="Pfam" id="PF00593">
    <property type="entry name" value="TonB_dep_Rec_b-barrel"/>
    <property type="match status" value="1"/>
</dbReference>
<keyword evidence="10 11" id="KW-0998">Cell outer membrane</keyword>
<gene>
    <name evidence="16" type="ORF">DD559_15225</name>
</gene>
<keyword evidence="13" id="KW-0732">Signal</keyword>
<dbReference type="PANTHER" id="PTHR32552">
    <property type="entry name" value="FERRICHROME IRON RECEPTOR-RELATED"/>
    <property type="match status" value="1"/>
</dbReference>
<evidence type="ECO:0000256" key="13">
    <source>
        <dbReference type="SAM" id="SignalP"/>
    </source>
</evidence>
<evidence type="ECO:0000256" key="1">
    <source>
        <dbReference type="ARBA" id="ARBA00004571"/>
    </source>
</evidence>
<evidence type="ECO:0000256" key="4">
    <source>
        <dbReference type="ARBA" id="ARBA00022496"/>
    </source>
</evidence>
<reference evidence="16 17" key="1">
    <citation type="submission" date="2018-05" db="EMBL/GenBank/DDBJ databases">
        <title>Description of Sphingomonas pokkalii sp nov, isolated from the rhizosphere of saline tolerant pokkali rice and its draft genome analysis.</title>
        <authorList>
            <person name="Menon R."/>
            <person name="Kumari S."/>
            <person name="Rameshkumar N."/>
        </authorList>
    </citation>
    <scope>NUCLEOTIDE SEQUENCE [LARGE SCALE GENOMIC DNA]</scope>
    <source>
        <strain evidence="16 17">L3B27</strain>
    </source>
</reference>
<dbReference type="InterPro" id="IPR036942">
    <property type="entry name" value="Beta-barrel_TonB_sf"/>
</dbReference>
<comment type="similarity">
    <text evidence="11 12">Belongs to the TonB-dependent receptor family.</text>
</comment>
<dbReference type="InterPro" id="IPR000531">
    <property type="entry name" value="Beta-barrel_TonB"/>
</dbReference>
<evidence type="ECO:0000256" key="11">
    <source>
        <dbReference type="PROSITE-ProRule" id="PRU01360"/>
    </source>
</evidence>
<keyword evidence="7" id="KW-0406">Ion transport</keyword>
<dbReference type="AlphaFoldDB" id="A0A2U0SGM7"/>
<dbReference type="PROSITE" id="PS52016">
    <property type="entry name" value="TONB_DEPENDENT_REC_3"/>
    <property type="match status" value="1"/>
</dbReference>
<dbReference type="OrthoDB" id="7614057at2"/>
<accession>A0A2U0SGM7</accession>
<keyword evidence="3 11" id="KW-1134">Transmembrane beta strand</keyword>
<keyword evidence="17" id="KW-1185">Reference proteome</keyword>
<organism evidence="16 17">
    <name type="scientific">Sphingomonas pokkalii</name>
    <dbReference type="NCBI Taxonomy" id="2175090"/>
    <lineage>
        <taxon>Bacteria</taxon>
        <taxon>Pseudomonadati</taxon>
        <taxon>Pseudomonadota</taxon>
        <taxon>Alphaproteobacteria</taxon>
        <taxon>Sphingomonadales</taxon>
        <taxon>Sphingomonadaceae</taxon>
        <taxon>Sphingomonas</taxon>
    </lineage>
</organism>
<keyword evidence="8 12" id="KW-0798">TonB box</keyword>
<sequence length="795" mass="85214">MPATKGGEEMRVSTIAILLCGVALPAQAMQAEAVAAAPQDQQVQAPADVAATDEIVVTATRENTLLSKTPLAITAIGGDNLIKAGATNATQLGELAPSLSIDRAGGSALQITIRGVSSTDNSEKGDPSAGFVLDGIFLARPQAQEVSFFDLDRIEVLRGPQGTLYGRNTTAGLVSLISAAPRLGQFSGSVDATYGNFDTAQATAVVNAPIGGIAAVRAAVNYDRRDSYVRQGVSAYTQDPFKDNLSGRLSVLVEPSDRLRVLVRGDYSRMKGRPGGNVLLSQLYRGPFAVPADGQLGVNPVPRNIDGDDANQVGVPERLQSVRHNSTWGVQGDVSYALTDTLTLNYLGSYREFERDEQFTGLTGVNRATGAIVTSPQTFRGSYNQNSQEVRLAYASDALKLQAGGFYFKEKSAINFLLFGTQGFQPGQRGYVFGFPQNTDSKSFALFGQGTVNVTQALRLTGGIRWTKDDKKRVGATVYHANPDDPLDFTPGTRPGTTNPRGVQDSLNNAEVNYSKITWRAGAEFDASSSTLLYATVATGYKAGGFNDGCLAGTANCNGSAITDPAILFYQPETLTAYEAGFKARTFGNVLRLNGSVFHYDYTNLQLSQLTLVAGSPVQRTLNAGRAKIDGVELESVLKPHRNHQLDFSIAWLNARFTDYAIDPVGPLTADFKGRKLDRSPEWVAAASYTWTIPLGSDGSNLALNARTRLSDSYAITAPVLRAQFVQPSFTKTDLAVTYNAAGERFYLQGFVRNLENRLTLASASIVANFNATFDDGTAQLADPRLYGVRAGFRF</sequence>
<dbReference type="InterPro" id="IPR012910">
    <property type="entry name" value="Plug_dom"/>
</dbReference>
<dbReference type="GO" id="GO:0006826">
    <property type="term" value="P:iron ion transport"/>
    <property type="evidence" value="ECO:0007669"/>
    <property type="project" value="UniProtKB-KW"/>
</dbReference>
<evidence type="ECO:0000256" key="6">
    <source>
        <dbReference type="ARBA" id="ARBA00023004"/>
    </source>
</evidence>
<keyword evidence="2 11" id="KW-0813">Transport</keyword>
<feature type="signal peptide" evidence="13">
    <location>
        <begin position="1"/>
        <end position="28"/>
    </location>
</feature>
<evidence type="ECO:0000256" key="8">
    <source>
        <dbReference type="ARBA" id="ARBA00023077"/>
    </source>
</evidence>
<evidence type="ECO:0000256" key="7">
    <source>
        <dbReference type="ARBA" id="ARBA00023065"/>
    </source>
</evidence>
<feature type="domain" description="TonB-dependent receptor-like beta-barrel" evidence="14">
    <location>
        <begin position="300"/>
        <end position="755"/>
    </location>
</feature>
<comment type="subcellular location">
    <subcellularLocation>
        <location evidence="1 11">Cell outer membrane</location>
        <topology evidence="1 11">Multi-pass membrane protein</topology>
    </subcellularLocation>
</comment>
<dbReference type="Pfam" id="PF07715">
    <property type="entry name" value="Plug"/>
    <property type="match status" value="1"/>
</dbReference>
<dbReference type="InterPro" id="IPR039426">
    <property type="entry name" value="TonB-dep_rcpt-like"/>
</dbReference>
<evidence type="ECO:0000259" key="14">
    <source>
        <dbReference type="Pfam" id="PF00593"/>
    </source>
</evidence>
<name>A0A2U0SGM7_9SPHN</name>
<evidence type="ECO:0000256" key="3">
    <source>
        <dbReference type="ARBA" id="ARBA00022452"/>
    </source>
</evidence>
<evidence type="ECO:0000256" key="5">
    <source>
        <dbReference type="ARBA" id="ARBA00022692"/>
    </source>
</evidence>
<keyword evidence="9 11" id="KW-0472">Membrane</keyword>
<dbReference type="GO" id="GO:0009279">
    <property type="term" value="C:cell outer membrane"/>
    <property type="evidence" value="ECO:0007669"/>
    <property type="project" value="UniProtKB-SubCell"/>
</dbReference>
<keyword evidence="5 11" id="KW-0812">Transmembrane</keyword>
<keyword evidence="4" id="KW-0410">Iron transport</keyword>
<evidence type="ECO:0000256" key="2">
    <source>
        <dbReference type="ARBA" id="ARBA00022448"/>
    </source>
</evidence>
<dbReference type="PANTHER" id="PTHR32552:SF81">
    <property type="entry name" value="TONB-DEPENDENT OUTER MEMBRANE RECEPTOR"/>
    <property type="match status" value="1"/>
</dbReference>
<dbReference type="Proteomes" id="UP000245890">
    <property type="component" value="Unassembled WGS sequence"/>
</dbReference>
<evidence type="ECO:0000256" key="12">
    <source>
        <dbReference type="RuleBase" id="RU003357"/>
    </source>
</evidence>
<evidence type="ECO:0000259" key="15">
    <source>
        <dbReference type="Pfam" id="PF07715"/>
    </source>
</evidence>
<protein>
    <submittedName>
        <fullName evidence="16">TonB-dependent receptor</fullName>
    </submittedName>
</protein>
<proteinExistence type="inferred from homology"/>
<dbReference type="EMBL" id="QENQ01000001">
    <property type="protein sequence ID" value="PVX30528.1"/>
    <property type="molecule type" value="Genomic_DNA"/>
</dbReference>
<dbReference type="SUPFAM" id="SSF56935">
    <property type="entry name" value="Porins"/>
    <property type="match status" value="1"/>
</dbReference>
<keyword evidence="16" id="KW-0675">Receptor</keyword>
<evidence type="ECO:0000313" key="16">
    <source>
        <dbReference type="EMBL" id="PVX30528.1"/>
    </source>
</evidence>
<feature type="chain" id="PRO_5015587549" evidence="13">
    <location>
        <begin position="29"/>
        <end position="795"/>
    </location>
</feature>
<dbReference type="Gene3D" id="2.40.170.20">
    <property type="entry name" value="TonB-dependent receptor, beta-barrel domain"/>
    <property type="match status" value="1"/>
</dbReference>
<feature type="domain" description="TonB-dependent receptor plug" evidence="15">
    <location>
        <begin position="67"/>
        <end position="172"/>
    </location>
</feature>
<evidence type="ECO:0000256" key="9">
    <source>
        <dbReference type="ARBA" id="ARBA00023136"/>
    </source>
</evidence>
<comment type="caution">
    <text evidence="16">The sequence shown here is derived from an EMBL/GenBank/DDBJ whole genome shotgun (WGS) entry which is preliminary data.</text>
</comment>
<evidence type="ECO:0000313" key="17">
    <source>
        <dbReference type="Proteomes" id="UP000245890"/>
    </source>
</evidence>
<keyword evidence="6" id="KW-0408">Iron</keyword>
<evidence type="ECO:0000256" key="10">
    <source>
        <dbReference type="ARBA" id="ARBA00023237"/>
    </source>
</evidence>